<comment type="function">
    <text evidence="1 6">Forms part of the ribosomal stalk, playing a central role in the interaction of the ribosome with GTP-bound translation factors.</text>
</comment>
<dbReference type="EMBL" id="JAUYVI010000008">
    <property type="protein sequence ID" value="MDQ7251006.1"/>
    <property type="molecule type" value="Genomic_DNA"/>
</dbReference>
<dbReference type="Pfam" id="PF00466">
    <property type="entry name" value="Ribosomal_L10"/>
    <property type="match status" value="1"/>
</dbReference>
<keyword evidence="6" id="KW-0694">RNA-binding</keyword>
<protein>
    <recommendedName>
        <fullName evidence="5 6">Large ribosomal subunit protein uL10</fullName>
    </recommendedName>
</protein>
<dbReference type="NCBIfam" id="NF000955">
    <property type="entry name" value="PRK00099.1-1"/>
    <property type="match status" value="1"/>
</dbReference>
<gene>
    <name evidence="6 7" type="primary">rplJ</name>
    <name evidence="7" type="ORF">Q8A70_25185</name>
</gene>
<dbReference type="InterPro" id="IPR022973">
    <property type="entry name" value="Ribosomal_uL10_bac"/>
</dbReference>
<sequence>MDRSGKQKLVSEIQETLKDAELVVITQQSGLTVAQVSDLRRKMRAAGAGYKVAKNRLAMLALKGTKYEGLEKLLKGPTAIAYSSDPIAAAKVAVTFAKGNEKLKIVGGSMGADVLGPDAVKALASLPSLNELRATLVGLLQTPATRVATVLQAPAGQLARVFGAYAKKGEA</sequence>
<evidence type="ECO:0000313" key="7">
    <source>
        <dbReference type="EMBL" id="MDQ7251006.1"/>
    </source>
</evidence>
<evidence type="ECO:0000256" key="1">
    <source>
        <dbReference type="ARBA" id="ARBA00002633"/>
    </source>
</evidence>
<organism evidence="7 8">
    <name type="scientific">Dongia sedimenti</name>
    <dbReference type="NCBI Taxonomy" id="3064282"/>
    <lineage>
        <taxon>Bacteria</taxon>
        <taxon>Pseudomonadati</taxon>
        <taxon>Pseudomonadota</taxon>
        <taxon>Alphaproteobacteria</taxon>
        <taxon>Rhodospirillales</taxon>
        <taxon>Dongiaceae</taxon>
        <taxon>Dongia</taxon>
    </lineage>
</organism>
<dbReference type="CDD" id="cd05797">
    <property type="entry name" value="Ribosomal_L10"/>
    <property type="match status" value="1"/>
</dbReference>
<reference evidence="8" key="1">
    <citation type="submission" date="2023-08" db="EMBL/GenBank/DDBJ databases">
        <title>Rhodospirillaceae gen. nov., a novel taxon isolated from the Yangtze River Yuezi River estuary sludge.</title>
        <authorList>
            <person name="Ruan L."/>
        </authorList>
    </citation>
    <scope>NUCLEOTIDE SEQUENCE [LARGE SCALE GENOMIC DNA]</scope>
    <source>
        <strain evidence="8">R-7</strain>
    </source>
</reference>
<keyword evidence="6" id="KW-0699">rRNA-binding</keyword>
<proteinExistence type="inferred from homology"/>
<dbReference type="Proteomes" id="UP001230156">
    <property type="component" value="Unassembled WGS sequence"/>
</dbReference>
<dbReference type="HAMAP" id="MF_00362">
    <property type="entry name" value="Ribosomal_uL10"/>
    <property type="match status" value="1"/>
</dbReference>
<dbReference type="SUPFAM" id="SSF160369">
    <property type="entry name" value="Ribosomal protein L10-like"/>
    <property type="match status" value="1"/>
</dbReference>
<name>A0ABU0YVJ4_9PROT</name>
<dbReference type="PANTHER" id="PTHR11560">
    <property type="entry name" value="39S RIBOSOMAL PROTEIN L10, MITOCHONDRIAL"/>
    <property type="match status" value="1"/>
</dbReference>
<dbReference type="InterPro" id="IPR047865">
    <property type="entry name" value="Ribosomal_uL10_bac_type"/>
</dbReference>
<comment type="subunit">
    <text evidence="6">Part of the ribosomal stalk of the 50S ribosomal subunit. The N-terminus interacts with L11 and the large rRNA to form the base of the stalk. The C-terminus forms an elongated spine to which L12 dimers bind in a sequential fashion forming a multimeric L10(L12)X complex.</text>
</comment>
<dbReference type="GO" id="GO:0005840">
    <property type="term" value="C:ribosome"/>
    <property type="evidence" value="ECO:0007669"/>
    <property type="project" value="UniProtKB-KW"/>
</dbReference>
<dbReference type="InterPro" id="IPR043141">
    <property type="entry name" value="Ribosomal_uL10-like_sf"/>
</dbReference>
<evidence type="ECO:0000256" key="5">
    <source>
        <dbReference type="ARBA" id="ARBA00035202"/>
    </source>
</evidence>
<keyword evidence="8" id="KW-1185">Reference proteome</keyword>
<dbReference type="Gene3D" id="3.30.70.1730">
    <property type="match status" value="1"/>
</dbReference>
<dbReference type="Gene3D" id="6.10.250.290">
    <property type="match status" value="1"/>
</dbReference>
<evidence type="ECO:0000256" key="2">
    <source>
        <dbReference type="ARBA" id="ARBA00008889"/>
    </source>
</evidence>
<evidence type="ECO:0000256" key="4">
    <source>
        <dbReference type="ARBA" id="ARBA00023274"/>
    </source>
</evidence>
<dbReference type="RefSeq" id="WP_379960935.1">
    <property type="nucleotide sequence ID" value="NZ_JAUYVI010000008.1"/>
</dbReference>
<keyword evidence="3 6" id="KW-0689">Ribosomal protein</keyword>
<dbReference type="InterPro" id="IPR001790">
    <property type="entry name" value="Ribosomal_uL10"/>
</dbReference>
<accession>A0ABU0YVJ4</accession>
<evidence type="ECO:0000313" key="8">
    <source>
        <dbReference type="Proteomes" id="UP001230156"/>
    </source>
</evidence>
<evidence type="ECO:0000256" key="6">
    <source>
        <dbReference type="HAMAP-Rule" id="MF_00362"/>
    </source>
</evidence>
<comment type="similarity">
    <text evidence="2 6">Belongs to the universal ribosomal protein uL10 family.</text>
</comment>
<comment type="caution">
    <text evidence="7">The sequence shown here is derived from an EMBL/GenBank/DDBJ whole genome shotgun (WGS) entry which is preliminary data.</text>
</comment>
<evidence type="ECO:0000256" key="3">
    <source>
        <dbReference type="ARBA" id="ARBA00022980"/>
    </source>
</evidence>
<keyword evidence="4 6" id="KW-0687">Ribonucleoprotein</keyword>